<gene>
    <name evidence="2" type="ORF">GCM10010104_26110</name>
</gene>
<evidence type="ECO:0000256" key="1">
    <source>
        <dbReference type="SAM" id="MobiDB-lite"/>
    </source>
</evidence>
<evidence type="ECO:0000313" key="3">
    <source>
        <dbReference type="Proteomes" id="UP001501474"/>
    </source>
</evidence>
<comment type="caution">
    <text evidence="2">The sequence shown here is derived from an EMBL/GenBank/DDBJ whole genome shotgun (WGS) entry which is preliminary data.</text>
</comment>
<protein>
    <submittedName>
        <fullName evidence="2">Uncharacterized protein</fullName>
    </submittedName>
</protein>
<reference evidence="2 3" key="1">
    <citation type="journal article" date="2019" name="Int. J. Syst. Evol. Microbiol.">
        <title>The Global Catalogue of Microorganisms (GCM) 10K type strain sequencing project: providing services to taxonomists for standard genome sequencing and annotation.</title>
        <authorList>
            <consortium name="The Broad Institute Genomics Platform"/>
            <consortium name="The Broad Institute Genome Sequencing Center for Infectious Disease"/>
            <person name="Wu L."/>
            <person name="Ma J."/>
        </authorList>
    </citation>
    <scope>NUCLEOTIDE SEQUENCE [LARGE SCALE GENOMIC DNA]</scope>
    <source>
        <strain evidence="2 3">JCM 3053</strain>
    </source>
</reference>
<accession>A0ABN3DH35</accession>
<keyword evidence="3" id="KW-1185">Reference proteome</keyword>
<dbReference type="Proteomes" id="UP001501474">
    <property type="component" value="Unassembled WGS sequence"/>
</dbReference>
<name>A0ABN3DH35_9ACTN</name>
<organism evidence="2 3">
    <name type="scientific">Streptomyces indiaensis</name>
    <dbReference type="NCBI Taxonomy" id="284033"/>
    <lineage>
        <taxon>Bacteria</taxon>
        <taxon>Bacillati</taxon>
        <taxon>Actinomycetota</taxon>
        <taxon>Actinomycetes</taxon>
        <taxon>Kitasatosporales</taxon>
        <taxon>Streptomycetaceae</taxon>
        <taxon>Streptomyces</taxon>
    </lineage>
</organism>
<evidence type="ECO:0000313" key="2">
    <source>
        <dbReference type="EMBL" id="GAA2231113.1"/>
    </source>
</evidence>
<sequence length="75" mass="8133">MPDTDGDPRSTPPERRSSAGCADGGSTVHLIRVNGPQRRTEGTDPVIRNFRGSGLGCRLSHRRAAVVPRHREKSS</sequence>
<feature type="compositionally biased region" description="Basic and acidic residues" evidence="1">
    <location>
        <begin position="1"/>
        <end position="17"/>
    </location>
</feature>
<proteinExistence type="predicted"/>
<dbReference type="EMBL" id="BAAART010000055">
    <property type="protein sequence ID" value="GAA2231113.1"/>
    <property type="molecule type" value="Genomic_DNA"/>
</dbReference>
<feature type="region of interest" description="Disordered" evidence="1">
    <location>
        <begin position="1"/>
        <end position="54"/>
    </location>
</feature>